<accession>A0A972G981</accession>
<feature type="domain" description="Serine aminopeptidase S33" evidence="2">
    <location>
        <begin position="75"/>
        <end position="311"/>
    </location>
</feature>
<organism evidence="3 4">
    <name type="scientific">Shewanella salipaludis</name>
    <dbReference type="NCBI Taxonomy" id="2723052"/>
    <lineage>
        <taxon>Bacteria</taxon>
        <taxon>Pseudomonadati</taxon>
        <taxon>Pseudomonadota</taxon>
        <taxon>Gammaproteobacteria</taxon>
        <taxon>Alteromonadales</taxon>
        <taxon>Shewanellaceae</taxon>
        <taxon>Shewanella</taxon>
    </lineage>
</organism>
<evidence type="ECO:0000313" key="3">
    <source>
        <dbReference type="EMBL" id="NMH66885.1"/>
    </source>
</evidence>
<keyword evidence="1" id="KW-0812">Transmembrane</keyword>
<dbReference type="InterPro" id="IPR051044">
    <property type="entry name" value="MAG_DAG_Lipase"/>
</dbReference>
<dbReference type="Proteomes" id="UP000737113">
    <property type="component" value="Unassembled WGS sequence"/>
</dbReference>
<dbReference type="InterPro" id="IPR022742">
    <property type="entry name" value="Hydrolase_4"/>
</dbReference>
<dbReference type="RefSeq" id="WP_169565612.1">
    <property type="nucleotide sequence ID" value="NZ_JAAXYH010000018.1"/>
</dbReference>
<keyword evidence="1" id="KW-1133">Transmembrane helix</keyword>
<dbReference type="InterPro" id="IPR000073">
    <property type="entry name" value="AB_hydrolase_1"/>
</dbReference>
<feature type="transmembrane region" description="Helical" evidence="1">
    <location>
        <begin position="7"/>
        <end position="30"/>
    </location>
</feature>
<comment type="caution">
    <text evidence="3">The sequence shown here is derived from an EMBL/GenBank/DDBJ whole genome shotgun (WGS) entry which is preliminary data.</text>
</comment>
<dbReference type="InterPro" id="IPR029058">
    <property type="entry name" value="AB_hydrolase_fold"/>
</dbReference>
<dbReference type="Pfam" id="PF12146">
    <property type="entry name" value="Hydrolase_4"/>
    <property type="match status" value="1"/>
</dbReference>
<dbReference type="GO" id="GO:0016787">
    <property type="term" value="F:hydrolase activity"/>
    <property type="evidence" value="ECO:0007669"/>
    <property type="project" value="UniProtKB-KW"/>
</dbReference>
<evidence type="ECO:0000259" key="2">
    <source>
        <dbReference type="Pfam" id="PF12146"/>
    </source>
</evidence>
<dbReference type="AlphaFoldDB" id="A0A972G981"/>
<sequence length="339" mass="37116">MTVITKLTALLICAPVIYLLICLLLIYWPIQKKTDVENFNYASLSKSAERVGVGQEQWIALRDGSQLFTRVYESKASATLVLLHGSGAESRYLSRIASSLASAGLFRVVTPDLRGHGRNAGRRGDIDYIGQLEHDIEDVLTHLQTKYAGSKIVLGGHSSGGGLALRYVGSGLGKQPSALLLFSPYLGHDAPSVKPDSGGWVTVALKRIIGLSMLNKVGISGFNHLDVLSFNRPEAWNDALQLPGYSYRMMVNFSPNDYLEDIASIAVPTLVLVGEKDESFYPEQFKPLFDASEADTEVHIVSDANHMNIIDNSQSFEYLSAWYKAAIQPPADALSIHMK</sequence>
<proteinExistence type="predicted"/>
<dbReference type="EMBL" id="JAAXYH010000018">
    <property type="protein sequence ID" value="NMH66885.1"/>
    <property type="molecule type" value="Genomic_DNA"/>
</dbReference>
<keyword evidence="4" id="KW-1185">Reference proteome</keyword>
<dbReference type="PRINTS" id="PR00111">
    <property type="entry name" value="ABHYDROLASE"/>
</dbReference>
<dbReference type="PANTHER" id="PTHR11614">
    <property type="entry name" value="PHOSPHOLIPASE-RELATED"/>
    <property type="match status" value="1"/>
</dbReference>
<name>A0A972G981_9GAMM</name>
<evidence type="ECO:0000313" key="4">
    <source>
        <dbReference type="Proteomes" id="UP000737113"/>
    </source>
</evidence>
<evidence type="ECO:0000256" key="1">
    <source>
        <dbReference type="SAM" id="Phobius"/>
    </source>
</evidence>
<keyword evidence="1" id="KW-0472">Membrane</keyword>
<gene>
    <name evidence="3" type="ORF">HC757_17135</name>
</gene>
<protein>
    <submittedName>
        <fullName evidence="3">Alpha/beta hydrolase</fullName>
    </submittedName>
</protein>
<reference evidence="3" key="1">
    <citation type="submission" date="2020-04" db="EMBL/GenBank/DDBJ databases">
        <title>Description of Shewanella salipaludis sp. nov., isolated from a salt marsh.</title>
        <authorList>
            <person name="Park S."/>
            <person name="Yoon J.-H."/>
        </authorList>
    </citation>
    <scope>NUCLEOTIDE SEQUENCE</scope>
    <source>
        <strain evidence="3">SHSM-M6</strain>
    </source>
</reference>
<dbReference type="Gene3D" id="3.40.50.1820">
    <property type="entry name" value="alpha/beta hydrolase"/>
    <property type="match status" value="1"/>
</dbReference>
<dbReference type="SUPFAM" id="SSF53474">
    <property type="entry name" value="alpha/beta-Hydrolases"/>
    <property type="match status" value="1"/>
</dbReference>
<keyword evidence="3" id="KW-0378">Hydrolase</keyword>